<dbReference type="SUPFAM" id="SSF46689">
    <property type="entry name" value="Homeodomain-like"/>
    <property type="match status" value="1"/>
</dbReference>
<dbReference type="InterPro" id="IPR052546">
    <property type="entry name" value="Transposase_8_domain"/>
</dbReference>
<dbReference type="RefSeq" id="WP_260192039.1">
    <property type="nucleotide sequence ID" value="NZ_JAFFZE010000012.1"/>
</dbReference>
<dbReference type="EMBL" id="JAFFZE010000012">
    <property type="protein sequence ID" value="MCT2584651.1"/>
    <property type="molecule type" value="Genomic_DNA"/>
</dbReference>
<dbReference type="PANTHER" id="PTHR33609">
    <property type="entry name" value="LOW CALCIUM RESPONSE LOCUS PROTEIN S"/>
    <property type="match status" value="1"/>
</dbReference>
<comment type="caution">
    <text evidence="2">The sequence shown here is derived from an EMBL/GenBank/DDBJ whole genome shotgun (WGS) entry which is preliminary data.</text>
</comment>
<feature type="coiled-coil region" evidence="1">
    <location>
        <begin position="55"/>
        <end position="82"/>
    </location>
</feature>
<dbReference type="PANTHER" id="PTHR33609:SF1">
    <property type="entry name" value="TRANSPOSASE"/>
    <property type="match status" value="1"/>
</dbReference>
<proteinExistence type="predicted"/>
<evidence type="ECO:0000313" key="2">
    <source>
        <dbReference type="EMBL" id="MCT2584651.1"/>
    </source>
</evidence>
<dbReference type="Proteomes" id="UP001156441">
    <property type="component" value="Unassembled WGS sequence"/>
</dbReference>
<gene>
    <name evidence="2" type="ORF">JT362_16140</name>
</gene>
<evidence type="ECO:0000256" key="1">
    <source>
        <dbReference type="SAM" id="Coils"/>
    </source>
</evidence>
<keyword evidence="3" id="KW-1185">Reference proteome</keyword>
<keyword evidence="1" id="KW-0175">Coiled coil</keyword>
<evidence type="ECO:0000313" key="3">
    <source>
        <dbReference type="Proteomes" id="UP001156441"/>
    </source>
</evidence>
<protein>
    <submittedName>
        <fullName evidence="2">Transposase</fullName>
    </submittedName>
</protein>
<reference evidence="2 3" key="1">
    <citation type="submission" date="2021-02" db="EMBL/GenBank/DDBJ databases">
        <title>Actinophytocola xerophila sp. nov., isolated from soil of cotton cropping field.</title>
        <authorList>
            <person name="Huang R."/>
            <person name="Chen X."/>
            <person name="Ge X."/>
            <person name="Liu W."/>
        </authorList>
    </citation>
    <scope>NUCLEOTIDE SEQUENCE [LARGE SCALE GENOMIC DNA]</scope>
    <source>
        <strain evidence="2 3">S1-96</strain>
    </source>
</reference>
<dbReference type="InterPro" id="IPR009057">
    <property type="entry name" value="Homeodomain-like_sf"/>
</dbReference>
<sequence length="94" mass="11358">MTQRRRRHTPERIIRKLREGEKLLGQGSELPEVLKHLEITEATWYRWRNQYGGMKSEDAKRLKELERENARLKKMVAEQALDIDMLKELNRGNW</sequence>
<name>A0ABT2JAB1_9PSEU</name>
<organism evidence="2 3">
    <name type="scientific">Actinophytocola gossypii</name>
    <dbReference type="NCBI Taxonomy" id="2812003"/>
    <lineage>
        <taxon>Bacteria</taxon>
        <taxon>Bacillati</taxon>
        <taxon>Actinomycetota</taxon>
        <taxon>Actinomycetes</taxon>
        <taxon>Pseudonocardiales</taxon>
        <taxon>Pseudonocardiaceae</taxon>
    </lineage>
</organism>
<dbReference type="Pfam" id="PF01527">
    <property type="entry name" value="HTH_Tnp_1"/>
    <property type="match status" value="1"/>
</dbReference>
<dbReference type="InterPro" id="IPR002514">
    <property type="entry name" value="Transposase_8"/>
</dbReference>
<accession>A0ABT2JAB1</accession>